<feature type="domain" description="Tim44-like" evidence="4">
    <location>
        <begin position="176"/>
        <end position="307"/>
    </location>
</feature>
<accession>A0A921AVX4</accession>
<feature type="region of interest" description="Disordered" evidence="1">
    <location>
        <begin position="38"/>
        <end position="59"/>
    </location>
</feature>
<dbReference type="GO" id="GO:0005840">
    <property type="term" value="C:ribosome"/>
    <property type="evidence" value="ECO:0007669"/>
    <property type="project" value="UniProtKB-KW"/>
</dbReference>
<dbReference type="PANTHER" id="PTHR41542">
    <property type="entry name" value="BLL5807 PROTEIN"/>
    <property type="match status" value="1"/>
</dbReference>
<dbReference type="EMBL" id="DYZA01000107">
    <property type="protein sequence ID" value="HJD97103.1"/>
    <property type="molecule type" value="Genomic_DNA"/>
</dbReference>
<keyword evidence="5" id="KW-0687">Ribonucleoprotein</keyword>
<keyword evidence="5" id="KW-0689">Ribosomal protein</keyword>
<sequence>MKKWKTLALCAACLATLTLAAPDFADAARLGRGRSFGSSSIMSRPATPPSGAFQGSSSSVNRQAPLASSRANGGAATVANNRSGLFGGLFGGLLAGTMLGSLLGGGMAGGMVGGLLNIIILGLLVYLGVRLFRRFRGGQEASRRESYEESPVRNTQSYSQGGSAWDNLRSEPQAQAQEAAQPEADIPADFDQDEFLRGAKAAYTRLQSSWDRRDLDDIANFATQDVMEELREQAKEDPEPGKTEILLVNASILEVRDEGDLRRVAVYFDVLMREDQRAARPEQVREVWHFVCSRREGDSWKLDGIQQLS</sequence>
<evidence type="ECO:0000313" key="6">
    <source>
        <dbReference type="Proteomes" id="UP000698963"/>
    </source>
</evidence>
<feature type="transmembrane region" description="Helical" evidence="2">
    <location>
        <begin position="107"/>
        <end position="129"/>
    </location>
</feature>
<organism evidence="5 6">
    <name type="scientific">Mailhella massiliensis</name>
    <dbReference type="NCBI Taxonomy" id="1903261"/>
    <lineage>
        <taxon>Bacteria</taxon>
        <taxon>Pseudomonadati</taxon>
        <taxon>Thermodesulfobacteriota</taxon>
        <taxon>Desulfovibrionia</taxon>
        <taxon>Desulfovibrionales</taxon>
        <taxon>Desulfovibrionaceae</taxon>
        <taxon>Mailhella</taxon>
    </lineage>
</organism>
<reference evidence="5" key="1">
    <citation type="journal article" date="2021" name="PeerJ">
        <title>Extensive microbial diversity within the chicken gut microbiome revealed by metagenomics and culture.</title>
        <authorList>
            <person name="Gilroy R."/>
            <person name="Ravi A."/>
            <person name="Getino M."/>
            <person name="Pursley I."/>
            <person name="Horton D.L."/>
            <person name="Alikhan N.F."/>
            <person name="Baker D."/>
            <person name="Gharbi K."/>
            <person name="Hall N."/>
            <person name="Watson M."/>
            <person name="Adriaenssens E.M."/>
            <person name="Foster-Nyarko E."/>
            <person name="Jarju S."/>
            <person name="Secka A."/>
            <person name="Antonio M."/>
            <person name="Oren A."/>
            <person name="Chaudhuri R.R."/>
            <person name="La Ragione R."/>
            <person name="Hildebrand F."/>
            <person name="Pallen M.J."/>
        </authorList>
    </citation>
    <scope>NUCLEOTIDE SEQUENCE</scope>
    <source>
        <strain evidence="5">ChiGjej2B2-19336</strain>
    </source>
</reference>
<gene>
    <name evidence="5" type="ORF">K8W16_05615</name>
</gene>
<comment type="caution">
    <text evidence="5">The sequence shown here is derived from an EMBL/GenBank/DDBJ whole genome shotgun (WGS) entry which is preliminary data.</text>
</comment>
<feature type="chain" id="PRO_5037687355" evidence="3">
    <location>
        <begin position="21"/>
        <end position="309"/>
    </location>
</feature>
<feature type="compositionally biased region" description="Polar residues" evidence="1">
    <location>
        <begin position="152"/>
        <end position="162"/>
    </location>
</feature>
<evidence type="ECO:0000256" key="3">
    <source>
        <dbReference type="SAM" id="SignalP"/>
    </source>
</evidence>
<protein>
    <submittedName>
        <fullName evidence="5">39S ribosomal protein L45</fullName>
    </submittedName>
</protein>
<dbReference type="InterPro" id="IPR032710">
    <property type="entry name" value="NTF2-like_dom_sf"/>
</dbReference>
<feature type="signal peptide" evidence="3">
    <location>
        <begin position="1"/>
        <end position="20"/>
    </location>
</feature>
<proteinExistence type="predicted"/>
<dbReference type="SUPFAM" id="SSF54427">
    <property type="entry name" value="NTF2-like"/>
    <property type="match status" value="1"/>
</dbReference>
<keyword evidence="3" id="KW-0732">Signal</keyword>
<keyword evidence="2" id="KW-1133">Transmembrane helix</keyword>
<dbReference type="AlphaFoldDB" id="A0A921AVX4"/>
<evidence type="ECO:0000256" key="1">
    <source>
        <dbReference type="SAM" id="MobiDB-lite"/>
    </source>
</evidence>
<keyword evidence="2" id="KW-0812">Transmembrane</keyword>
<dbReference type="SMART" id="SM00978">
    <property type="entry name" value="Tim44"/>
    <property type="match status" value="1"/>
</dbReference>
<feature type="region of interest" description="Disordered" evidence="1">
    <location>
        <begin position="140"/>
        <end position="166"/>
    </location>
</feature>
<dbReference type="Proteomes" id="UP000698963">
    <property type="component" value="Unassembled WGS sequence"/>
</dbReference>
<keyword evidence="2" id="KW-0472">Membrane</keyword>
<dbReference type="Gene3D" id="3.10.450.240">
    <property type="match status" value="1"/>
</dbReference>
<evidence type="ECO:0000313" key="5">
    <source>
        <dbReference type="EMBL" id="HJD97103.1"/>
    </source>
</evidence>
<dbReference type="Pfam" id="PF04280">
    <property type="entry name" value="Tim44"/>
    <property type="match status" value="1"/>
</dbReference>
<name>A0A921AVX4_9BACT</name>
<evidence type="ECO:0000256" key="2">
    <source>
        <dbReference type="SAM" id="Phobius"/>
    </source>
</evidence>
<dbReference type="PANTHER" id="PTHR41542:SF1">
    <property type="entry name" value="BLL5807 PROTEIN"/>
    <property type="match status" value="1"/>
</dbReference>
<feature type="compositionally biased region" description="Basic and acidic residues" evidence="1">
    <location>
        <begin position="141"/>
        <end position="151"/>
    </location>
</feature>
<dbReference type="InterPro" id="IPR007379">
    <property type="entry name" value="Tim44-like_dom"/>
</dbReference>
<evidence type="ECO:0000259" key="4">
    <source>
        <dbReference type="SMART" id="SM00978"/>
    </source>
</evidence>
<dbReference type="RefSeq" id="WP_304121961.1">
    <property type="nucleotide sequence ID" value="NZ_DYZA01000107.1"/>
</dbReference>
<reference evidence="5" key="2">
    <citation type="submission" date="2021-09" db="EMBL/GenBank/DDBJ databases">
        <authorList>
            <person name="Gilroy R."/>
        </authorList>
    </citation>
    <scope>NUCLEOTIDE SEQUENCE</scope>
    <source>
        <strain evidence="5">ChiGjej2B2-19336</strain>
    </source>
</reference>